<comment type="caution">
    <text evidence="4">The sequence shown here is derived from an EMBL/GenBank/DDBJ whole genome shotgun (WGS) entry which is preliminary data.</text>
</comment>
<feature type="region of interest" description="Disordered" evidence="1">
    <location>
        <begin position="725"/>
        <end position="766"/>
    </location>
</feature>
<dbReference type="GO" id="GO:0004568">
    <property type="term" value="F:chitinase activity"/>
    <property type="evidence" value="ECO:0007669"/>
    <property type="project" value="TreeGrafter"/>
</dbReference>
<evidence type="ECO:0000256" key="2">
    <source>
        <dbReference type="SAM" id="SignalP"/>
    </source>
</evidence>
<feature type="compositionally biased region" description="Polar residues" evidence="1">
    <location>
        <begin position="368"/>
        <end position="400"/>
    </location>
</feature>
<dbReference type="GO" id="GO:0005975">
    <property type="term" value="P:carbohydrate metabolic process"/>
    <property type="evidence" value="ECO:0007669"/>
    <property type="project" value="InterPro"/>
</dbReference>
<evidence type="ECO:0000256" key="1">
    <source>
        <dbReference type="SAM" id="MobiDB-lite"/>
    </source>
</evidence>
<gene>
    <name evidence="4" type="primary">CTS2</name>
    <name evidence="4" type="ORF">G3M48_002405</name>
</gene>
<dbReference type="PANTHER" id="PTHR45708:SF47">
    <property type="entry name" value="ENDOCHITINASE A"/>
    <property type="match status" value="1"/>
</dbReference>
<reference evidence="4 5" key="1">
    <citation type="submission" date="2020-02" db="EMBL/GenBank/DDBJ databases">
        <title>Comparative genomics of the hypocrealean fungal genus Beauvera.</title>
        <authorList>
            <person name="Showalter D.N."/>
            <person name="Bushley K.E."/>
            <person name="Rehner S.A."/>
        </authorList>
    </citation>
    <scope>NUCLEOTIDE SEQUENCE [LARGE SCALE GENOMIC DNA]</scope>
    <source>
        <strain evidence="4 5">ARSEF4384</strain>
    </source>
</reference>
<dbReference type="Proteomes" id="UP001397290">
    <property type="component" value="Unassembled WGS sequence"/>
</dbReference>
<evidence type="ECO:0000313" key="4">
    <source>
        <dbReference type="EMBL" id="KAK8150372.1"/>
    </source>
</evidence>
<dbReference type="InterPro" id="IPR017853">
    <property type="entry name" value="GH"/>
</dbReference>
<keyword evidence="4" id="KW-0378">Hydrolase</keyword>
<proteinExistence type="predicted"/>
<feature type="region of interest" description="Disordered" evidence="1">
    <location>
        <begin position="337"/>
        <end position="439"/>
    </location>
</feature>
<dbReference type="SUPFAM" id="SSF51445">
    <property type="entry name" value="(Trans)glycosidases"/>
    <property type="match status" value="1"/>
</dbReference>
<dbReference type="Gene3D" id="3.20.20.80">
    <property type="entry name" value="Glycosidases"/>
    <property type="match status" value="1"/>
</dbReference>
<protein>
    <submittedName>
        <fullName evidence="4">Glycoside hydrolase 18 protein</fullName>
    </submittedName>
</protein>
<feature type="domain" description="GH18" evidence="3">
    <location>
        <begin position="23"/>
        <end position="333"/>
    </location>
</feature>
<dbReference type="AlphaFoldDB" id="A0AAW0S7M9"/>
<feature type="compositionally biased region" description="Low complexity" evidence="1">
    <location>
        <begin position="619"/>
        <end position="665"/>
    </location>
</feature>
<accession>A0AAW0S7M9</accession>
<dbReference type="GO" id="GO:0005576">
    <property type="term" value="C:extracellular region"/>
    <property type="evidence" value="ECO:0007669"/>
    <property type="project" value="TreeGrafter"/>
</dbReference>
<keyword evidence="5" id="KW-1185">Reference proteome</keyword>
<feature type="region of interest" description="Disordered" evidence="1">
    <location>
        <begin position="607"/>
        <end position="698"/>
    </location>
</feature>
<evidence type="ECO:0000313" key="5">
    <source>
        <dbReference type="Proteomes" id="UP001397290"/>
    </source>
</evidence>
<dbReference type="InterPro" id="IPR001223">
    <property type="entry name" value="Glyco_hydro18_cat"/>
</dbReference>
<feature type="compositionally biased region" description="Low complexity" evidence="1">
    <location>
        <begin position="401"/>
        <end position="439"/>
    </location>
</feature>
<dbReference type="EMBL" id="JAAHCF010000018">
    <property type="protein sequence ID" value="KAK8150372.1"/>
    <property type="molecule type" value="Genomic_DNA"/>
</dbReference>
<feature type="compositionally biased region" description="Low complexity" evidence="1">
    <location>
        <begin position="337"/>
        <end position="367"/>
    </location>
</feature>
<feature type="region of interest" description="Disordered" evidence="1">
    <location>
        <begin position="544"/>
        <end position="564"/>
    </location>
</feature>
<dbReference type="PANTHER" id="PTHR45708">
    <property type="entry name" value="ENDOCHITINASE"/>
    <property type="match status" value="1"/>
</dbReference>
<name>A0AAW0S7M9_9HYPO</name>
<evidence type="ECO:0000259" key="3">
    <source>
        <dbReference type="PROSITE" id="PS51910"/>
    </source>
</evidence>
<dbReference type="Pfam" id="PF00704">
    <property type="entry name" value="Glyco_hydro_18"/>
    <property type="match status" value="1"/>
</dbReference>
<sequence>MVPKLFTVLAAAGVAAAAGTNVAKFNAYWGQTGPWDESLRQRCDEGADYISLSFVNSSPEKNPDTNYPGINFAGHCWATAFEANGKQSQLLNHCGTIIDDLQYCRDKGIKMLLSIGGVWNEKTADYRVTTEKNGREFADFLWGAFGPYDPSWKGPRPFDKSPTEHSAVDGFDFDLELPKVNGKHFDNKPWIAMADQFRTLSKDVFITGAPQCPTSDEWFSMKEMIQKTQFDALFIQFYNNPGCDLVTGPFNYNTWEGIIAASDKSKNAKLFVGIPAVPSNGYVAPKDLEKIICPIAKRSSFGGISIWDMYTGKNNVVDGKSFNQHVQDILGNTSTVLTSTPSSNSTVVPTGSNSTSSALPTTISSSSLKLTGTGNVRSTSSVQLTGTGSSRTAVPTSGTASVPSGSHSSLVHSSGAATTTPPVTMAPWSNSTTTSQEMTTSTVYTTATRTITDCPPSVTNCPARVVTETIALYTTVCPVTKTNHLPPKPTAKPSQPTEEMTTSTVYTTKTYTITSCPPSVPNCPIGHVTTETIFVSTTVCPVTKTDEAPKPTATPSQPAQEMTTSTVYTTKTYTITSCPPSVPNCPIGQVTTETKFVSTTVCPVTDVAQPTHPAGKPPGGQQPSGQQPFGQQPSGQQPSGQQPSGQQPSGQQPSGQQPSGQQPSGNKPAGNKPAGQQPSGNKPAGQQPAGNKPAESPATTTTMHKTLVKTVSVIPETTLTVVPVRPSGSECPGGPDCPAPSAEHNKCSGSDCPPSGTSVPSASVVKPSTPVVTGGASSVAAGLVALVAAQIFLL</sequence>
<organism evidence="4 5">
    <name type="scientific">Beauveria asiatica</name>
    <dbReference type="NCBI Taxonomy" id="1069075"/>
    <lineage>
        <taxon>Eukaryota</taxon>
        <taxon>Fungi</taxon>
        <taxon>Dikarya</taxon>
        <taxon>Ascomycota</taxon>
        <taxon>Pezizomycotina</taxon>
        <taxon>Sordariomycetes</taxon>
        <taxon>Hypocreomycetidae</taxon>
        <taxon>Hypocreales</taxon>
        <taxon>Cordycipitaceae</taxon>
        <taxon>Beauveria</taxon>
    </lineage>
</organism>
<feature type="signal peptide" evidence="2">
    <location>
        <begin position="1"/>
        <end position="17"/>
    </location>
</feature>
<dbReference type="InterPro" id="IPR050542">
    <property type="entry name" value="Glycosyl_Hydrlase18_Chitinase"/>
</dbReference>
<feature type="chain" id="PRO_5043329072" evidence="2">
    <location>
        <begin position="18"/>
        <end position="794"/>
    </location>
</feature>
<keyword evidence="2" id="KW-0732">Signal</keyword>
<feature type="compositionally biased region" description="Polar residues" evidence="1">
    <location>
        <begin position="553"/>
        <end position="562"/>
    </location>
</feature>
<dbReference type="PROSITE" id="PS51910">
    <property type="entry name" value="GH18_2"/>
    <property type="match status" value="1"/>
</dbReference>